<accession>A0AAJ4RAH4</accession>
<evidence type="ECO:0000313" key="2">
    <source>
        <dbReference type="EMBL" id="ROR37187.1"/>
    </source>
</evidence>
<dbReference type="RefSeq" id="WP_123353373.1">
    <property type="nucleotide sequence ID" value="NZ_CP027432.2"/>
</dbReference>
<dbReference type="Proteomes" id="UP000298805">
    <property type="component" value="Chromosome"/>
</dbReference>
<dbReference type="Proteomes" id="UP000272781">
    <property type="component" value="Unassembled WGS sequence"/>
</dbReference>
<organism evidence="2 3">
    <name type="scientific">Caminibacter pacificus</name>
    <dbReference type="NCBI Taxonomy" id="1424653"/>
    <lineage>
        <taxon>Bacteria</taxon>
        <taxon>Pseudomonadati</taxon>
        <taxon>Campylobacterota</taxon>
        <taxon>Epsilonproteobacteria</taxon>
        <taxon>Nautiliales</taxon>
        <taxon>Nautiliaceae</taxon>
        <taxon>Caminibacter</taxon>
    </lineage>
</organism>
<sequence>MKSVILLQQSDMIHFEALPKQKALLRISELKPRLTKFIKKDLKKADPILYEEFKDIIENKKIFPNINNNDISKGSPYFKISTDPKFVKVYKYKTFKSKRDNDFVRVGSYFGDYYAVNFGKVYIKIYSRIKRLEELVENALKSFLIINNLGQRQSKGFGSFVVDGTTKEEFEKVLKSFYKSIYKKELEEDVAPLEIIHKDYQLIKSGVNESFFKKGKYHQKRYEKSKLFKYFCNKNIRWEKKKIKEVLSEQGLMNRLEYYHPPVDCINDNIRSYKYIRGLLGVAPLINFKQKNSDYFKITISGEVDRYPSPITFKVFEDIYAVANDIDEDILNKKFFFKVGSRKVRIDTPSSFDLPDFMNYAFRELNWQRIK</sequence>
<keyword evidence="4" id="KW-1185">Reference proteome</keyword>
<reference evidence="4" key="1">
    <citation type="submission" date="2018-03" db="EMBL/GenBank/DDBJ databases">
        <title>A comparative analysis of the Nautiliaceae.</title>
        <authorList>
            <person name="Grosche A."/>
            <person name="Smedile F."/>
            <person name="Vetriani C."/>
        </authorList>
    </citation>
    <scope>NUCLEOTIDE SEQUENCE [LARGE SCALE GENOMIC DNA]</scope>
    <source>
        <strain evidence="4">TB6</strain>
    </source>
</reference>
<dbReference type="EMBL" id="CP027432">
    <property type="protein sequence ID" value="QCI28748.1"/>
    <property type="molecule type" value="Genomic_DNA"/>
</dbReference>
<dbReference type="EMBL" id="RJVK01000007">
    <property type="protein sequence ID" value="ROR37187.1"/>
    <property type="molecule type" value="Genomic_DNA"/>
</dbReference>
<dbReference type="AlphaFoldDB" id="A0AAJ4RAH4"/>
<evidence type="ECO:0000313" key="4">
    <source>
        <dbReference type="Proteomes" id="UP000298805"/>
    </source>
</evidence>
<evidence type="ECO:0000313" key="1">
    <source>
        <dbReference type="EMBL" id="QCI28748.1"/>
    </source>
</evidence>
<name>A0AAJ4RAH4_9BACT</name>
<gene>
    <name evidence="1" type="ORF">C6V80_07150</name>
    <name evidence="2" type="ORF">EDC58_2004</name>
</gene>
<reference evidence="1" key="3">
    <citation type="submission" date="2019-06" db="EMBL/GenBank/DDBJ databases">
        <title>A comparative analysis of the Nautiliaceae.</title>
        <authorList>
            <person name="Grosche A."/>
            <person name="Smedile F."/>
            <person name="Vetriani C."/>
        </authorList>
    </citation>
    <scope>NUCLEOTIDE SEQUENCE</scope>
    <source>
        <strain evidence="1">TB6</strain>
    </source>
</reference>
<evidence type="ECO:0000313" key="3">
    <source>
        <dbReference type="Proteomes" id="UP000272781"/>
    </source>
</evidence>
<reference evidence="2 3" key="2">
    <citation type="submission" date="2018-11" db="EMBL/GenBank/DDBJ databases">
        <title>Genomic Encyclopedia of Type Strains, Phase IV (KMG-IV): sequencing the most valuable type-strain genomes for metagenomic binning, comparative biology and taxonomic classification.</title>
        <authorList>
            <person name="Goeker M."/>
        </authorList>
    </citation>
    <scope>NUCLEOTIDE SEQUENCE [LARGE SCALE GENOMIC DNA]</scope>
    <source>
        <strain evidence="2 3">DSM 27783</strain>
    </source>
</reference>
<protein>
    <submittedName>
        <fullName evidence="2">Uncharacterized protein</fullName>
    </submittedName>
</protein>
<proteinExistence type="predicted"/>